<evidence type="ECO:0000313" key="2">
    <source>
        <dbReference type="EMBL" id="TRM56443.1"/>
    </source>
</evidence>
<protein>
    <submittedName>
        <fullName evidence="2">Uncharacterized protein</fullName>
    </submittedName>
</protein>
<reference evidence="2 3" key="1">
    <citation type="journal article" date="2019" name="New Phytol.">
        <title>Comparative genomics reveals unique wood-decay strategies and fruiting body development in the Schizophyllaceae.</title>
        <authorList>
            <person name="Almasi E."/>
            <person name="Sahu N."/>
            <person name="Krizsan K."/>
            <person name="Balint B."/>
            <person name="Kovacs G.M."/>
            <person name="Kiss B."/>
            <person name="Cseklye J."/>
            <person name="Drula E."/>
            <person name="Henrissat B."/>
            <person name="Nagy I."/>
            <person name="Chovatia M."/>
            <person name="Adam C."/>
            <person name="LaButti K."/>
            <person name="Lipzen A."/>
            <person name="Riley R."/>
            <person name="Grigoriev I.V."/>
            <person name="Nagy L.G."/>
        </authorList>
    </citation>
    <scope>NUCLEOTIDE SEQUENCE [LARGE SCALE GENOMIC DNA]</scope>
    <source>
        <strain evidence="2 3">NL-1724</strain>
    </source>
</reference>
<feature type="compositionally biased region" description="Polar residues" evidence="1">
    <location>
        <begin position="268"/>
        <end position="281"/>
    </location>
</feature>
<dbReference type="STRING" id="97359.A0A550BVA2"/>
<feature type="compositionally biased region" description="Low complexity" evidence="1">
    <location>
        <begin position="384"/>
        <end position="393"/>
    </location>
</feature>
<sequence length="393" mass="42685">MFSSPLDSYDEEHYEDAGDWFAAELRLNKKHELEYNTQEARDELFRDMPASRDESKNLPAPLDAEEDTNDDDLLPTSTASLEQPQEKHGSRVHSEREESDEEDADADGDFDDGDNIPFMIPSAPSTTSTTSTDVAKLDEPPARDSDEEAVEQTLQTSKSSVDEAQSDSAVSYAPRPPSMEIPRRLASPGALRDSPASDEQYTSPGSDIVRLQESASKNVTGDAVKSTAESDQFDNAGEHDTPTKATSNATKNSVQDEPGADSAVTAELQATRSYVDTTELQNTDEDDRAQVSQETAYAPGELRTDPSLDVPFDNIDPDVFDLDQLTAIDWSNIDLSKLLEENDNDAGITLPAPTGATSSMSAADYGPLQPEAARDDVFVPPPSSASLLRLSRE</sequence>
<evidence type="ECO:0000256" key="1">
    <source>
        <dbReference type="SAM" id="MobiDB-lite"/>
    </source>
</evidence>
<feature type="compositionally biased region" description="Acidic residues" evidence="1">
    <location>
        <begin position="63"/>
        <end position="73"/>
    </location>
</feature>
<evidence type="ECO:0000313" key="3">
    <source>
        <dbReference type="Proteomes" id="UP000320762"/>
    </source>
</evidence>
<feature type="compositionally biased region" description="Polar residues" evidence="1">
    <location>
        <begin position="243"/>
        <end position="255"/>
    </location>
</feature>
<feature type="compositionally biased region" description="Basic and acidic residues" evidence="1">
    <location>
        <begin position="135"/>
        <end position="144"/>
    </location>
</feature>
<dbReference type="Proteomes" id="UP000320762">
    <property type="component" value="Unassembled WGS sequence"/>
</dbReference>
<feature type="compositionally biased region" description="Basic and acidic residues" evidence="1">
    <location>
        <begin position="84"/>
        <end position="96"/>
    </location>
</feature>
<accession>A0A550BVA2</accession>
<gene>
    <name evidence="2" type="ORF">BD626DRAFT_575680</name>
</gene>
<feature type="compositionally biased region" description="Polar residues" evidence="1">
    <location>
        <begin position="152"/>
        <end position="169"/>
    </location>
</feature>
<comment type="caution">
    <text evidence="2">The sequence shown here is derived from an EMBL/GenBank/DDBJ whole genome shotgun (WGS) entry which is preliminary data.</text>
</comment>
<feature type="compositionally biased region" description="Acidic residues" evidence="1">
    <location>
        <begin position="97"/>
        <end position="114"/>
    </location>
</feature>
<feature type="region of interest" description="Disordered" evidence="1">
    <location>
        <begin position="345"/>
        <end position="393"/>
    </location>
</feature>
<dbReference type="EMBL" id="VDMD01000069">
    <property type="protein sequence ID" value="TRM56443.1"/>
    <property type="molecule type" value="Genomic_DNA"/>
</dbReference>
<feature type="compositionally biased region" description="Basic and acidic residues" evidence="1">
    <location>
        <begin position="31"/>
        <end position="56"/>
    </location>
</feature>
<dbReference type="AlphaFoldDB" id="A0A550BVA2"/>
<name>A0A550BVA2_9AGAR</name>
<proteinExistence type="predicted"/>
<feature type="region of interest" description="Disordered" evidence="1">
    <location>
        <begin position="31"/>
        <end position="310"/>
    </location>
</feature>
<organism evidence="2 3">
    <name type="scientific">Schizophyllum amplum</name>
    <dbReference type="NCBI Taxonomy" id="97359"/>
    <lineage>
        <taxon>Eukaryota</taxon>
        <taxon>Fungi</taxon>
        <taxon>Dikarya</taxon>
        <taxon>Basidiomycota</taxon>
        <taxon>Agaricomycotina</taxon>
        <taxon>Agaricomycetes</taxon>
        <taxon>Agaricomycetidae</taxon>
        <taxon>Agaricales</taxon>
        <taxon>Schizophyllaceae</taxon>
        <taxon>Schizophyllum</taxon>
    </lineage>
</organism>
<keyword evidence="3" id="KW-1185">Reference proteome</keyword>